<feature type="compositionally biased region" description="Pro residues" evidence="1">
    <location>
        <begin position="13"/>
        <end position="22"/>
    </location>
</feature>
<organism evidence="2 3">
    <name type="scientific">Armillaria ostoyae</name>
    <name type="common">Armillaria root rot fungus</name>
    <dbReference type="NCBI Taxonomy" id="47428"/>
    <lineage>
        <taxon>Eukaryota</taxon>
        <taxon>Fungi</taxon>
        <taxon>Dikarya</taxon>
        <taxon>Basidiomycota</taxon>
        <taxon>Agaricomycotina</taxon>
        <taxon>Agaricomycetes</taxon>
        <taxon>Agaricomycetidae</taxon>
        <taxon>Agaricales</taxon>
        <taxon>Marasmiineae</taxon>
        <taxon>Physalacriaceae</taxon>
        <taxon>Armillaria</taxon>
    </lineage>
</organism>
<proteinExistence type="predicted"/>
<feature type="region of interest" description="Disordered" evidence="1">
    <location>
        <begin position="320"/>
        <end position="361"/>
    </location>
</feature>
<accession>A0A284RBT1</accession>
<feature type="region of interest" description="Disordered" evidence="1">
    <location>
        <begin position="243"/>
        <end position="301"/>
    </location>
</feature>
<reference evidence="3" key="1">
    <citation type="journal article" date="2017" name="Nat. Ecol. Evol.">
        <title>Genome expansion and lineage-specific genetic innovations in the forest pathogenic fungi Armillaria.</title>
        <authorList>
            <person name="Sipos G."/>
            <person name="Prasanna A.N."/>
            <person name="Walter M.C."/>
            <person name="O'Connor E."/>
            <person name="Balint B."/>
            <person name="Krizsan K."/>
            <person name="Kiss B."/>
            <person name="Hess J."/>
            <person name="Varga T."/>
            <person name="Slot J."/>
            <person name="Riley R."/>
            <person name="Boka B."/>
            <person name="Rigling D."/>
            <person name="Barry K."/>
            <person name="Lee J."/>
            <person name="Mihaltcheva S."/>
            <person name="LaButti K."/>
            <person name="Lipzen A."/>
            <person name="Waldron R."/>
            <person name="Moloney N.M."/>
            <person name="Sperisen C."/>
            <person name="Kredics L."/>
            <person name="Vagvoelgyi C."/>
            <person name="Patrignani A."/>
            <person name="Fitzpatrick D."/>
            <person name="Nagy I."/>
            <person name="Doyle S."/>
            <person name="Anderson J.B."/>
            <person name="Grigoriev I.V."/>
            <person name="Gueldener U."/>
            <person name="Muensterkoetter M."/>
            <person name="Nagy L.G."/>
        </authorList>
    </citation>
    <scope>NUCLEOTIDE SEQUENCE [LARGE SCALE GENOMIC DNA]</scope>
    <source>
        <strain evidence="3">C18/9</strain>
    </source>
</reference>
<evidence type="ECO:0000313" key="3">
    <source>
        <dbReference type="Proteomes" id="UP000219338"/>
    </source>
</evidence>
<dbReference type="EMBL" id="FUEG01000006">
    <property type="protein sequence ID" value="SJL06226.1"/>
    <property type="molecule type" value="Genomic_DNA"/>
</dbReference>
<evidence type="ECO:0000256" key="1">
    <source>
        <dbReference type="SAM" id="MobiDB-lite"/>
    </source>
</evidence>
<feature type="region of interest" description="Disordered" evidence="1">
    <location>
        <begin position="1"/>
        <end position="45"/>
    </location>
</feature>
<dbReference type="Proteomes" id="UP000219338">
    <property type="component" value="Unassembled WGS sequence"/>
</dbReference>
<keyword evidence="3" id="KW-1185">Reference proteome</keyword>
<protein>
    <submittedName>
        <fullName evidence="2">Uncharacterized protein</fullName>
    </submittedName>
</protein>
<evidence type="ECO:0000313" key="2">
    <source>
        <dbReference type="EMBL" id="SJL06226.1"/>
    </source>
</evidence>
<gene>
    <name evidence="2" type="ORF">ARMOST_09562</name>
</gene>
<feature type="compositionally biased region" description="Low complexity" evidence="1">
    <location>
        <begin position="287"/>
        <end position="298"/>
    </location>
</feature>
<feature type="compositionally biased region" description="Low complexity" evidence="1">
    <location>
        <begin position="249"/>
        <end position="259"/>
    </location>
</feature>
<feature type="compositionally biased region" description="Polar residues" evidence="1">
    <location>
        <begin position="269"/>
        <end position="286"/>
    </location>
</feature>
<dbReference type="AlphaFoldDB" id="A0A284RBT1"/>
<sequence>MAPRCSKRLTTLPPTPPPPPVPKTKKANKPPPTPAPSTPSHRESSFHPSVFHIEAGKTFASDLDLDATPPTDLNWALPVPLAIMPPEIFDYDIMRTLIINSRAFRRLVSYDPEERCLVAHPYPGSLNAQGQITYLPYDSLVNFFATNKGLGLQTPSCICGPVAGDWNLYTPTKLLQMSENCARAENRGQLAFVCSKGRGGCRWWQPLVHLFAGNQGPADVVPCIERDEFIGYVQHKLTNIHVVPHKKTASSPATRTPTTPRKDARHLSTGLTNPDGSLPSLSFITDSGSRGHSSTHSSIQRPSTLALLDALDRSAIRGLKRRVSASHTPISHPQKKSRKSDTHTDPATPAKSEPIPPARKVIPSRYSGSLVISANRQAGDSQSTESVFQPDSNDPLFFVNDDGHSPSNQGSELEYNLAPPRIPAPRLKVPQTQSTPTHSPALALPTSENLPGSSSSNGIIEISSDSEEDTSTEGFVIRTQCYGERCVHIKLPATELARLKRALISPAGVTLDLLQRTLTMCERCKFYYLTLYCGGEHQCAHVDLTGI</sequence>
<feature type="compositionally biased region" description="Polar residues" evidence="1">
    <location>
        <begin position="375"/>
        <end position="392"/>
    </location>
</feature>
<name>A0A284RBT1_ARMOS</name>
<feature type="region of interest" description="Disordered" evidence="1">
    <location>
        <begin position="375"/>
        <end position="455"/>
    </location>
</feature>
<dbReference type="OrthoDB" id="10645301at2759"/>